<feature type="non-terminal residue" evidence="1">
    <location>
        <position position="1"/>
    </location>
</feature>
<comment type="caution">
    <text evidence="1">The sequence shown here is derived from an EMBL/GenBank/DDBJ whole genome shotgun (WGS) entry which is preliminary data.</text>
</comment>
<sequence length="42" mass="4988">NHPLLRPEEHYIKGRLWSISDNHNTVREDLRFSVFLPKSLAT</sequence>
<gene>
    <name evidence="1" type="ORF">CEXT_387911</name>
</gene>
<dbReference type="EMBL" id="BPLR01012691">
    <property type="protein sequence ID" value="GIY55887.1"/>
    <property type="molecule type" value="Genomic_DNA"/>
</dbReference>
<protein>
    <submittedName>
        <fullName evidence="1">Uncharacterized protein</fullName>
    </submittedName>
</protein>
<dbReference type="AlphaFoldDB" id="A0AAV4UDG1"/>
<evidence type="ECO:0000313" key="2">
    <source>
        <dbReference type="Proteomes" id="UP001054945"/>
    </source>
</evidence>
<organism evidence="1 2">
    <name type="scientific">Caerostris extrusa</name>
    <name type="common">Bark spider</name>
    <name type="synonym">Caerostris bankana</name>
    <dbReference type="NCBI Taxonomy" id="172846"/>
    <lineage>
        <taxon>Eukaryota</taxon>
        <taxon>Metazoa</taxon>
        <taxon>Ecdysozoa</taxon>
        <taxon>Arthropoda</taxon>
        <taxon>Chelicerata</taxon>
        <taxon>Arachnida</taxon>
        <taxon>Araneae</taxon>
        <taxon>Araneomorphae</taxon>
        <taxon>Entelegynae</taxon>
        <taxon>Araneoidea</taxon>
        <taxon>Araneidae</taxon>
        <taxon>Caerostris</taxon>
    </lineage>
</organism>
<keyword evidence="2" id="KW-1185">Reference proteome</keyword>
<accession>A0AAV4UDG1</accession>
<evidence type="ECO:0000313" key="1">
    <source>
        <dbReference type="EMBL" id="GIY55887.1"/>
    </source>
</evidence>
<name>A0AAV4UDG1_CAEEX</name>
<proteinExistence type="predicted"/>
<reference evidence="1 2" key="1">
    <citation type="submission" date="2021-06" db="EMBL/GenBank/DDBJ databases">
        <title>Caerostris extrusa draft genome.</title>
        <authorList>
            <person name="Kono N."/>
            <person name="Arakawa K."/>
        </authorList>
    </citation>
    <scope>NUCLEOTIDE SEQUENCE [LARGE SCALE GENOMIC DNA]</scope>
</reference>
<dbReference type="Proteomes" id="UP001054945">
    <property type="component" value="Unassembled WGS sequence"/>
</dbReference>